<feature type="binding site" evidence="13">
    <location>
        <position position="217"/>
    </location>
    <ligand>
        <name>ATP</name>
        <dbReference type="ChEBI" id="CHEBI:30616"/>
    </ligand>
</feature>
<evidence type="ECO:0000256" key="7">
    <source>
        <dbReference type="ARBA" id="ARBA00022741"/>
    </source>
</evidence>
<dbReference type="GO" id="GO:0004674">
    <property type="term" value="F:protein serine/threonine kinase activity"/>
    <property type="evidence" value="ECO:0007669"/>
    <property type="project" value="UniProtKB-KW"/>
</dbReference>
<feature type="transmembrane region" description="Helical" evidence="15">
    <location>
        <begin position="131"/>
        <end position="156"/>
    </location>
</feature>
<dbReference type="InterPro" id="IPR032675">
    <property type="entry name" value="LRR_dom_sf"/>
</dbReference>
<keyword evidence="12" id="KW-0325">Glycoprotein</keyword>
<keyword evidence="3" id="KW-0808">Transferase</keyword>
<dbReference type="GO" id="GO:0005524">
    <property type="term" value="F:ATP binding"/>
    <property type="evidence" value="ECO:0007669"/>
    <property type="project" value="UniProtKB-UniRule"/>
</dbReference>
<keyword evidence="9 13" id="KW-0067">ATP-binding</keyword>
<feature type="domain" description="Protein kinase" evidence="16">
    <location>
        <begin position="188"/>
        <end position="454"/>
    </location>
</feature>
<dbReference type="SUPFAM" id="SSF52058">
    <property type="entry name" value="L domain-like"/>
    <property type="match status" value="1"/>
</dbReference>
<evidence type="ECO:0000256" key="1">
    <source>
        <dbReference type="ARBA" id="ARBA00004370"/>
    </source>
</evidence>
<evidence type="ECO:0000313" key="17">
    <source>
        <dbReference type="EMBL" id="KAK9081996.1"/>
    </source>
</evidence>
<keyword evidence="4 15" id="KW-0812">Transmembrane</keyword>
<dbReference type="Gene3D" id="3.80.10.10">
    <property type="entry name" value="Ribonuclease Inhibitor"/>
    <property type="match status" value="1"/>
</dbReference>
<dbReference type="PANTHER" id="PTHR27008:SF499">
    <property type="entry name" value="OS06G0581500 PROTEIN"/>
    <property type="match status" value="1"/>
</dbReference>
<keyword evidence="14" id="KW-0723">Serine/threonine-protein kinase</keyword>
<dbReference type="Pfam" id="PF13855">
    <property type="entry name" value="LRR_8"/>
    <property type="match status" value="1"/>
</dbReference>
<keyword evidence="10 15" id="KW-1133">Transmembrane helix</keyword>
<dbReference type="PROSITE" id="PS50011">
    <property type="entry name" value="PROTEIN_KINASE_DOM"/>
    <property type="match status" value="1"/>
</dbReference>
<comment type="subcellular location">
    <subcellularLocation>
        <location evidence="1">Membrane</location>
    </subcellularLocation>
</comment>
<comment type="caution">
    <text evidence="17">The sequence shown here is derived from an EMBL/GenBank/DDBJ whole genome shotgun (WGS) entry which is preliminary data.</text>
</comment>
<protein>
    <recommendedName>
        <fullName evidence="16">Protein kinase domain-containing protein</fullName>
    </recommendedName>
</protein>
<keyword evidence="5" id="KW-0732">Signal</keyword>
<dbReference type="InterPro" id="IPR000719">
    <property type="entry name" value="Prot_kinase_dom"/>
</dbReference>
<name>A0AAP0DVY4_9MAGN</name>
<keyword evidence="11 15" id="KW-0472">Membrane</keyword>
<dbReference type="Gene3D" id="3.30.200.20">
    <property type="entry name" value="Phosphorylase Kinase, domain 1"/>
    <property type="match status" value="1"/>
</dbReference>
<comment type="similarity">
    <text evidence="14">Belongs to the protein kinase superfamily.</text>
</comment>
<evidence type="ECO:0000259" key="16">
    <source>
        <dbReference type="PROSITE" id="PS50011"/>
    </source>
</evidence>
<sequence>MDISDNNLTGEIPNALGNCLSLELLSLMGNSFQGFVPSSFSSLKGLQILDLSLNNLSGQIPLFFQNLSSSLQYLNLSFNNFEGAVPTEGVFGNVSAFSILGNKKLCGGISELQLPKCPDKQKYFKKHQMPLYLKAVLGLILATIVLVTCVSVLLLMRRPKNETRSQEILHDHYDRVSFLDLHRATNGFSPTNLIGTGHFGSVFKAIIREGAEPVAVKVLNMIDHKASKSFMARMRSAAKFHAEWEFGEVVASKVRTDDERYLMENLSLSRRLNIAIDVASALDYLHNQCETPIVHCDLKPSNILLDEDMVAHVGDFGLAKFLQRKNSNSGTTDTTSSFSPRGTIGYIPPDEEFEDGWIFIVRKIALHKEVMKIIDPHVLEHEEEANDDHRDIHVNNSEIQRSTHHESGKTEECITSIIKVGVECSMPSPISKRMGIKDALKELVAAKKLYESAR</sequence>
<keyword evidence="2" id="KW-0433">Leucine-rich repeat</keyword>
<accession>A0AAP0DVY4</accession>
<evidence type="ECO:0000313" key="18">
    <source>
        <dbReference type="Proteomes" id="UP001420932"/>
    </source>
</evidence>
<dbReference type="PROSITE" id="PS00108">
    <property type="entry name" value="PROTEIN_KINASE_ST"/>
    <property type="match status" value="1"/>
</dbReference>
<evidence type="ECO:0000256" key="12">
    <source>
        <dbReference type="ARBA" id="ARBA00023180"/>
    </source>
</evidence>
<evidence type="ECO:0000256" key="6">
    <source>
        <dbReference type="ARBA" id="ARBA00022737"/>
    </source>
</evidence>
<evidence type="ECO:0000256" key="4">
    <source>
        <dbReference type="ARBA" id="ARBA00022692"/>
    </source>
</evidence>
<dbReference type="AlphaFoldDB" id="A0AAP0DVY4"/>
<evidence type="ECO:0000256" key="10">
    <source>
        <dbReference type="ARBA" id="ARBA00022989"/>
    </source>
</evidence>
<dbReference type="Pfam" id="PF00560">
    <property type="entry name" value="LRR_1"/>
    <property type="match status" value="1"/>
</dbReference>
<gene>
    <name evidence="17" type="ORF">Syun_030978</name>
</gene>
<dbReference type="GO" id="GO:0016020">
    <property type="term" value="C:membrane"/>
    <property type="evidence" value="ECO:0007669"/>
    <property type="project" value="UniProtKB-SubCell"/>
</dbReference>
<dbReference type="InterPro" id="IPR011009">
    <property type="entry name" value="Kinase-like_dom_sf"/>
</dbReference>
<keyword evidence="7 13" id="KW-0547">Nucleotide-binding</keyword>
<dbReference type="Gene3D" id="1.10.510.10">
    <property type="entry name" value="Transferase(Phosphotransferase) domain 1"/>
    <property type="match status" value="1"/>
</dbReference>
<evidence type="ECO:0000256" key="5">
    <source>
        <dbReference type="ARBA" id="ARBA00022729"/>
    </source>
</evidence>
<keyword evidence="18" id="KW-1185">Reference proteome</keyword>
<dbReference type="InterPro" id="IPR051809">
    <property type="entry name" value="Plant_receptor-like_S/T_kinase"/>
</dbReference>
<dbReference type="PANTHER" id="PTHR27008">
    <property type="entry name" value="OS04G0122200 PROTEIN"/>
    <property type="match status" value="1"/>
</dbReference>
<evidence type="ECO:0000256" key="15">
    <source>
        <dbReference type="SAM" id="Phobius"/>
    </source>
</evidence>
<dbReference type="SUPFAM" id="SSF56112">
    <property type="entry name" value="Protein kinase-like (PK-like)"/>
    <property type="match status" value="1"/>
</dbReference>
<reference evidence="17 18" key="1">
    <citation type="submission" date="2024-01" db="EMBL/GenBank/DDBJ databases">
        <title>Genome assemblies of Stephania.</title>
        <authorList>
            <person name="Yang L."/>
        </authorList>
    </citation>
    <scope>NUCLEOTIDE SEQUENCE [LARGE SCALE GENOMIC DNA]</scope>
    <source>
        <strain evidence="17">YNDBR</strain>
        <tissue evidence="17">Leaf</tissue>
    </source>
</reference>
<evidence type="ECO:0000256" key="8">
    <source>
        <dbReference type="ARBA" id="ARBA00022777"/>
    </source>
</evidence>
<dbReference type="EMBL" id="JBBNAF010000041">
    <property type="protein sequence ID" value="KAK9081996.1"/>
    <property type="molecule type" value="Genomic_DNA"/>
</dbReference>
<evidence type="ECO:0000256" key="3">
    <source>
        <dbReference type="ARBA" id="ARBA00022679"/>
    </source>
</evidence>
<organism evidence="17 18">
    <name type="scientific">Stephania yunnanensis</name>
    <dbReference type="NCBI Taxonomy" id="152371"/>
    <lineage>
        <taxon>Eukaryota</taxon>
        <taxon>Viridiplantae</taxon>
        <taxon>Streptophyta</taxon>
        <taxon>Embryophyta</taxon>
        <taxon>Tracheophyta</taxon>
        <taxon>Spermatophyta</taxon>
        <taxon>Magnoliopsida</taxon>
        <taxon>Ranunculales</taxon>
        <taxon>Menispermaceae</taxon>
        <taxon>Menispermoideae</taxon>
        <taxon>Cissampelideae</taxon>
        <taxon>Stephania</taxon>
    </lineage>
</organism>
<dbReference type="SMART" id="SM00220">
    <property type="entry name" value="S_TKc"/>
    <property type="match status" value="1"/>
</dbReference>
<dbReference type="FunFam" id="3.80.10.10:FF:000041">
    <property type="entry name" value="LRR receptor-like serine/threonine-protein kinase ERECTA"/>
    <property type="match status" value="1"/>
</dbReference>
<keyword evidence="6" id="KW-0677">Repeat</keyword>
<dbReference type="InterPro" id="IPR017441">
    <property type="entry name" value="Protein_kinase_ATP_BS"/>
</dbReference>
<keyword evidence="8" id="KW-0418">Kinase</keyword>
<evidence type="ECO:0000256" key="14">
    <source>
        <dbReference type="RuleBase" id="RU000304"/>
    </source>
</evidence>
<dbReference type="Pfam" id="PF00069">
    <property type="entry name" value="Pkinase"/>
    <property type="match status" value="1"/>
</dbReference>
<evidence type="ECO:0000256" key="13">
    <source>
        <dbReference type="PROSITE-ProRule" id="PRU10141"/>
    </source>
</evidence>
<evidence type="ECO:0000256" key="11">
    <source>
        <dbReference type="ARBA" id="ARBA00023136"/>
    </source>
</evidence>
<evidence type="ECO:0000256" key="9">
    <source>
        <dbReference type="ARBA" id="ARBA00022840"/>
    </source>
</evidence>
<proteinExistence type="inferred from homology"/>
<evidence type="ECO:0000256" key="2">
    <source>
        <dbReference type="ARBA" id="ARBA00022614"/>
    </source>
</evidence>
<dbReference type="Proteomes" id="UP001420932">
    <property type="component" value="Unassembled WGS sequence"/>
</dbReference>
<dbReference type="InterPro" id="IPR008271">
    <property type="entry name" value="Ser/Thr_kinase_AS"/>
</dbReference>
<dbReference type="PROSITE" id="PS00107">
    <property type="entry name" value="PROTEIN_KINASE_ATP"/>
    <property type="match status" value="1"/>
</dbReference>
<dbReference type="InterPro" id="IPR001611">
    <property type="entry name" value="Leu-rich_rpt"/>
</dbReference>